<protein>
    <recommendedName>
        <fullName evidence="3">PH domain-containing protein</fullName>
    </recommendedName>
</protein>
<reference evidence="4 5" key="1">
    <citation type="submission" date="2024-04" db="EMBL/GenBank/DDBJ databases">
        <authorList>
            <consortium name="Genoscope - CEA"/>
            <person name="William W."/>
        </authorList>
    </citation>
    <scope>NUCLEOTIDE SEQUENCE [LARGE SCALE GENOMIC DNA]</scope>
</reference>
<dbReference type="InterPro" id="IPR001849">
    <property type="entry name" value="PH_domain"/>
</dbReference>
<dbReference type="PROSITE" id="PS50003">
    <property type="entry name" value="PH_DOMAIN"/>
    <property type="match status" value="1"/>
</dbReference>
<organism evidence="4 5">
    <name type="scientific">Lymnaea stagnalis</name>
    <name type="common">Great pond snail</name>
    <name type="synonym">Helix stagnalis</name>
    <dbReference type="NCBI Taxonomy" id="6523"/>
    <lineage>
        <taxon>Eukaryota</taxon>
        <taxon>Metazoa</taxon>
        <taxon>Spiralia</taxon>
        <taxon>Lophotrochozoa</taxon>
        <taxon>Mollusca</taxon>
        <taxon>Gastropoda</taxon>
        <taxon>Heterobranchia</taxon>
        <taxon>Euthyneura</taxon>
        <taxon>Panpulmonata</taxon>
        <taxon>Hygrophila</taxon>
        <taxon>Lymnaeoidea</taxon>
        <taxon>Lymnaeidae</taxon>
        <taxon>Lymnaea</taxon>
    </lineage>
</organism>
<evidence type="ECO:0000313" key="4">
    <source>
        <dbReference type="EMBL" id="CAL1536245.1"/>
    </source>
</evidence>
<feature type="domain" description="PH" evidence="3">
    <location>
        <begin position="17"/>
        <end position="126"/>
    </location>
</feature>
<evidence type="ECO:0000259" key="3">
    <source>
        <dbReference type="PROSITE" id="PS50003"/>
    </source>
</evidence>
<evidence type="ECO:0000313" key="5">
    <source>
        <dbReference type="Proteomes" id="UP001497497"/>
    </source>
</evidence>
<evidence type="ECO:0000256" key="1">
    <source>
        <dbReference type="ARBA" id="ARBA00022801"/>
    </source>
</evidence>
<dbReference type="SMART" id="SM00233">
    <property type="entry name" value="PH"/>
    <property type="match status" value="1"/>
</dbReference>
<dbReference type="Pfam" id="PF00169">
    <property type="entry name" value="PH"/>
    <property type="match status" value="1"/>
</dbReference>
<keyword evidence="1" id="KW-0378">Hydrolase</keyword>
<dbReference type="GO" id="GO:0016316">
    <property type="term" value="F:phosphatidylinositol-3,4-bisphosphate 4-phosphatase activity"/>
    <property type="evidence" value="ECO:0007669"/>
    <property type="project" value="InterPro"/>
</dbReference>
<accession>A0AAV2HS37</accession>
<comment type="caution">
    <text evidence="4">The sequence shown here is derived from an EMBL/GenBank/DDBJ whole genome shotgun (WGS) entry which is preliminary data.</text>
</comment>
<keyword evidence="2" id="KW-0443">Lipid metabolism</keyword>
<dbReference type="InterPro" id="IPR039034">
    <property type="entry name" value="INPP4"/>
</dbReference>
<gene>
    <name evidence="4" type="ORF">GSLYS_00010158001</name>
</gene>
<dbReference type="Proteomes" id="UP001497497">
    <property type="component" value="Unassembled WGS sequence"/>
</dbReference>
<keyword evidence="5" id="KW-1185">Reference proteome</keyword>
<proteinExistence type="predicted"/>
<dbReference type="GO" id="GO:0005737">
    <property type="term" value="C:cytoplasm"/>
    <property type="evidence" value="ECO:0007669"/>
    <property type="project" value="TreeGrafter"/>
</dbReference>
<dbReference type="PANTHER" id="PTHR12187:SF11">
    <property type="entry name" value="PHOSPHATIDYLINOSITOL-3,4-BISPHOSPHATE 4-PHOSPHATASE"/>
    <property type="match status" value="1"/>
</dbReference>
<evidence type="ECO:0000256" key="2">
    <source>
        <dbReference type="ARBA" id="ARBA00023098"/>
    </source>
</evidence>
<dbReference type="InterPro" id="IPR011993">
    <property type="entry name" value="PH-like_dom_sf"/>
</dbReference>
<sequence length="1032" mass="115862">MRFNSKELALVVQQALKYDKEGYLLMKDKQEGFFKKSEAYISRFIRLKGNLLFYFKSKESVSHASFKSDPLGVIVLERCAVELAVDDETENGFLLVFEGEDQPIRLAASSEDLRDAWIQALHIASHECLKMQLQSLREQLQTRTGSDPVHLMTEPDSSVDFETHSDNASQDPVLEISLACAALPNDSSDLPPNGLVVVHTMLPPQQQMWMHHNHTEIVEKNNCPQFLKTIGFGDKFGIDTSTRVRLTVYHVVERMTGTMSQIGQASFTLHDLLKSPDLTLSLKLKTLGSKDGGEITVTAWINDERISLVQLQAQMSGAYSKRPRAVSLGRHSHNLQSHFNDIIKRSFRFATNNERAMLQVSEYMAESKWTFELPIQLLRLWVKEEKNMISILQNLGELPFDENFTKKETSDYCMSVSNSISGVTNSVSDVSNSILGVSFKRSSDKGKQELEFIPINLHIERMVVSSDLSTSDKLYDITTVGAFSAHCRDTKNGGLKRVLSQLHSGYSTDDTTQQCSKVHLACRFLNEIAGLTAELKRLSDQLVKSAEAGQVNAVKTVAANMKEKFTNINSLCAEPLVMSASELYLSAKRNANTSEGADSASLRNMPDDRTGSEQSWRLFGSNLVKSPTMEPWEVTRLNLEAAFVCLVSVVEELNVGQNPDLSQRMEQNDSVWLNEIKPAVTKMLSFLYIVCARLSLFLTFLCIMENKGQVKHVHDVKIKRDIVNAHAITTLVSTFAAVTQTEQMLDPVFVKQMCTVGVLCQMEGLLSCYGGELCMLEDTIVAVDDLKHVSFRLVCAENDNYMPKASLGDFVREGLHPDIYRHNIIIDMPVPGDIFSHLPRELQSGRAISVTPVIFNIGINEQATLAEKFGSTALQEKMNIDSFAKVYEYYMLYSKHFEDPLDKCHGRGSLSHMMKMLQNNVMTKKSKNVEVLHVAAEVTRALNGLRVTYCKSGKDRTSMAVTLEMVHILQRHHNLASHVFMQSLDCLRSVGCRRENTYKNTGVKKYAFISLQMLYIPKLYKAPSGTYGNVQT</sequence>
<dbReference type="AlphaFoldDB" id="A0AAV2HS37"/>
<name>A0AAV2HS37_LYMST</name>
<dbReference type="SUPFAM" id="SSF50729">
    <property type="entry name" value="PH domain-like"/>
    <property type="match status" value="1"/>
</dbReference>
<dbReference type="PANTHER" id="PTHR12187">
    <property type="entry name" value="AGAP000124-PA"/>
    <property type="match status" value="1"/>
</dbReference>
<dbReference type="EMBL" id="CAXITT010000224">
    <property type="protein sequence ID" value="CAL1536245.1"/>
    <property type="molecule type" value="Genomic_DNA"/>
</dbReference>
<dbReference type="Gene3D" id="2.30.29.30">
    <property type="entry name" value="Pleckstrin-homology domain (PH domain)/Phosphotyrosine-binding domain (PTB)"/>
    <property type="match status" value="1"/>
</dbReference>